<dbReference type="Pfam" id="PF01261">
    <property type="entry name" value="AP_endonuc_2"/>
    <property type="match status" value="1"/>
</dbReference>
<evidence type="ECO:0000313" key="2">
    <source>
        <dbReference type="EMBL" id="QEG21544.1"/>
    </source>
</evidence>
<dbReference type="STRING" id="980251.GCA_001642875_00374"/>
<evidence type="ECO:0000259" key="1">
    <source>
        <dbReference type="Pfam" id="PF01261"/>
    </source>
</evidence>
<keyword evidence="3" id="KW-1185">Reference proteome</keyword>
<dbReference type="Gene3D" id="3.20.20.150">
    <property type="entry name" value="Divalent-metal-dependent TIM barrel enzymes"/>
    <property type="match status" value="1"/>
</dbReference>
<dbReference type="PANTHER" id="PTHR12110">
    <property type="entry name" value="HYDROXYPYRUVATE ISOMERASE"/>
    <property type="match status" value="1"/>
</dbReference>
<dbReference type="OrthoDB" id="253436at2"/>
<gene>
    <name evidence="2" type="ORF">MFFC18_14010</name>
</gene>
<protein>
    <recommendedName>
        <fullName evidence="1">Xylose isomerase-like TIM barrel domain-containing protein</fullName>
    </recommendedName>
</protein>
<dbReference type="InterPro" id="IPR050312">
    <property type="entry name" value="IolE/XylAMocC-like"/>
</dbReference>
<sequence>MFVAATTQCYPDMPLSETIEKLAHLEFSHIELGVYESGNHLKPSDIKNNFDQALKTCLNTHRLVVTGLDLQIEDPGEEYYVTFTKCCELAKAAKIVSLTVRASEHGTPFNEEVERYKRLVKIADVHGVRVGMRTEVGRLSADVDTVSVICGHVKGMGLAMDPSHYHFGNPEPPNYEKLMPYVHNVYLRDSTPEQLQVRVGQGIIDYGRLINLLRKEGFRRTLCVDIQPQVDVDHDGELRKLRLLLESLVLI</sequence>
<dbReference type="EMBL" id="CP042912">
    <property type="protein sequence ID" value="QEG21544.1"/>
    <property type="molecule type" value="Genomic_DNA"/>
</dbReference>
<name>A0A5B9P5K6_9BACT</name>
<feature type="domain" description="Xylose isomerase-like TIM barrel" evidence="1">
    <location>
        <begin position="20"/>
        <end position="227"/>
    </location>
</feature>
<accession>A0A5B9P5K6</accession>
<dbReference type="InterPro" id="IPR013022">
    <property type="entry name" value="Xyl_isomerase-like_TIM-brl"/>
</dbReference>
<dbReference type="AlphaFoldDB" id="A0A5B9P5K6"/>
<organism evidence="2 3">
    <name type="scientific">Mariniblastus fucicola</name>
    <dbReference type="NCBI Taxonomy" id="980251"/>
    <lineage>
        <taxon>Bacteria</taxon>
        <taxon>Pseudomonadati</taxon>
        <taxon>Planctomycetota</taxon>
        <taxon>Planctomycetia</taxon>
        <taxon>Pirellulales</taxon>
        <taxon>Pirellulaceae</taxon>
        <taxon>Mariniblastus</taxon>
    </lineage>
</organism>
<dbReference type="Proteomes" id="UP000322214">
    <property type="component" value="Chromosome"/>
</dbReference>
<dbReference type="SUPFAM" id="SSF51658">
    <property type="entry name" value="Xylose isomerase-like"/>
    <property type="match status" value="1"/>
</dbReference>
<dbReference type="RefSeq" id="WP_075083174.1">
    <property type="nucleotide sequence ID" value="NZ_CP042912.1"/>
</dbReference>
<dbReference type="PANTHER" id="PTHR12110:SF53">
    <property type="entry name" value="BLR5974 PROTEIN"/>
    <property type="match status" value="1"/>
</dbReference>
<proteinExistence type="predicted"/>
<dbReference type="KEGG" id="mff:MFFC18_14010"/>
<dbReference type="InterPro" id="IPR036237">
    <property type="entry name" value="Xyl_isomerase-like_sf"/>
</dbReference>
<reference evidence="2 3" key="1">
    <citation type="submission" date="2019-08" db="EMBL/GenBank/DDBJ databases">
        <title>Deep-cultivation of Planctomycetes and their phenomic and genomic characterization uncovers novel biology.</title>
        <authorList>
            <person name="Wiegand S."/>
            <person name="Jogler M."/>
            <person name="Boedeker C."/>
            <person name="Pinto D."/>
            <person name="Vollmers J."/>
            <person name="Rivas-Marin E."/>
            <person name="Kohn T."/>
            <person name="Peeters S.H."/>
            <person name="Heuer A."/>
            <person name="Rast P."/>
            <person name="Oberbeckmann S."/>
            <person name="Bunk B."/>
            <person name="Jeske O."/>
            <person name="Meyerdierks A."/>
            <person name="Storesund J.E."/>
            <person name="Kallscheuer N."/>
            <person name="Luecker S."/>
            <person name="Lage O.M."/>
            <person name="Pohl T."/>
            <person name="Merkel B.J."/>
            <person name="Hornburger P."/>
            <person name="Mueller R.-W."/>
            <person name="Bruemmer F."/>
            <person name="Labrenz M."/>
            <person name="Spormann A.M."/>
            <person name="Op den Camp H."/>
            <person name="Overmann J."/>
            <person name="Amann R."/>
            <person name="Jetten M.S.M."/>
            <person name="Mascher T."/>
            <person name="Medema M.H."/>
            <person name="Devos D.P."/>
            <person name="Kaster A.-K."/>
            <person name="Ovreas L."/>
            <person name="Rohde M."/>
            <person name="Galperin M.Y."/>
            <person name="Jogler C."/>
        </authorList>
    </citation>
    <scope>NUCLEOTIDE SEQUENCE [LARGE SCALE GENOMIC DNA]</scope>
    <source>
        <strain evidence="2 3">FC18</strain>
    </source>
</reference>
<evidence type="ECO:0000313" key="3">
    <source>
        <dbReference type="Proteomes" id="UP000322214"/>
    </source>
</evidence>